<dbReference type="PANTHER" id="PTHR43273:SF8">
    <property type="entry name" value="RADICAL SAM DOMAIN PROTEIN"/>
    <property type="match status" value="1"/>
</dbReference>
<dbReference type="SFLD" id="SFLDG01386">
    <property type="entry name" value="main_SPASM_domain-containing"/>
    <property type="match status" value="1"/>
</dbReference>
<comment type="cofactor">
    <cofactor evidence="1">
        <name>[4Fe-4S] cluster</name>
        <dbReference type="ChEBI" id="CHEBI:49883"/>
    </cofactor>
</comment>
<accession>A0A5M4BCF1</accession>
<keyword evidence="5" id="KW-0408">Iron</keyword>
<evidence type="ECO:0000256" key="6">
    <source>
        <dbReference type="ARBA" id="ARBA00023014"/>
    </source>
</evidence>
<dbReference type="InterPro" id="IPR007197">
    <property type="entry name" value="rSAM"/>
</dbReference>
<organism evidence="8 9">
    <name type="scientific">Capnocytophaga felis</name>
    <dbReference type="NCBI Taxonomy" id="2267611"/>
    <lineage>
        <taxon>Bacteria</taxon>
        <taxon>Pseudomonadati</taxon>
        <taxon>Bacteroidota</taxon>
        <taxon>Flavobacteriia</taxon>
        <taxon>Flavobacteriales</taxon>
        <taxon>Flavobacteriaceae</taxon>
        <taxon>Capnocytophaga</taxon>
    </lineage>
</organism>
<dbReference type="InterPro" id="IPR023867">
    <property type="entry name" value="Sulphatase_maturase_rSAM"/>
</dbReference>
<evidence type="ECO:0000313" key="9">
    <source>
        <dbReference type="Proteomes" id="UP000398217"/>
    </source>
</evidence>
<gene>
    <name evidence="8" type="ORF">RCZ01_23340</name>
</gene>
<dbReference type="InterPro" id="IPR013785">
    <property type="entry name" value="Aldolase_TIM"/>
</dbReference>
<keyword evidence="2" id="KW-0004">4Fe-4S</keyword>
<evidence type="ECO:0000256" key="5">
    <source>
        <dbReference type="ARBA" id="ARBA00023004"/>
    </source>
</evidence>
<dbReference type="CDD" id="cd01335">
    <property type="entry name" value="Radical_SAM"/>
    <property type="match status" value="1"/>
</dbReference>
<evidence type="ECO:0000259" key="7">
    <source>
        <dbReference type="PROSITE" id="PS51918"/>
    </source>
</evidence>
<proteinExistence type="predicted"/>
<dbReference type="InterPro" id="IPR058240">
    <property type="entry name" value="rSAM_sf"/>
</dbReference>
<dbReference type="InterPro" id="IPR026407">
    <property type="entry name" value="SAM_GG-Bacter"/>
</dbReference>
<keyword evidence="3" id="KW-0949">S-adenosyl-L-methionine</keyword>
<evidence type="ECO:0000256" key="4">
    <source>
        <dbReference type="ARBA" id="ARBA00022723"/>
    </source>
</evidence>
<dbReference type="PANTHER" id="PTHR43273">
    <property type="entry name" value="ANAEROBIC SULFATASE-MATURATING ENZYME HOMOLOG ASLB-RELATED"/>
    <property type="match status" value="1"/>
</dbReference>
<dbReference type="GO" id="GO:0046872">
    <property type="term" value="F:metal ion binding"/>
    <property type="evidence" value="ECO:0007669"/>
    <property type="project" value="UniProtKB-KW"/>
</dbReference>
<keyword evidence="6" id="KW-0411">Iron-sulfur</keyword>
<evidence type="ECO:0000256" key="3">
    <source>
        <dbReference type="ARBA" id="ARBA00022691"/>
    </source>
</evidence>
<dbReference type="EMBL" id="BLBC01000018">
    <property type="protein sequence ID" value="GET47032.1"/>
    <property type="molecule type" value="Genomic_DNA"/>
</dbReference>
<dbReference type="AlphaFoldDB" id="A0A5M4BCF1"/>
<dbReference type="InterPro" id="IPR000385">
    <property type="entry name" value="MoaA_NifB_PqqE_Fe-S-bd_CS"/>
</dbReference>
<keyword evidence="4" id="KW-0479">Metal-binding</keyword>
<dbReference type="PROSITE" id="PS01305">
    <property type="entry name" value="MOAA_NIFB_PQQE"/>
    <property type="match status" value="1"/>
</dbReference>
<dbReference type="SUPFAM" id="SSF102114">
    <property type="entry name" value="Radical SAM enzymes"/>
    <property type="match status" value="1"/>
</dbReference>
<protein>
    <submittedName>
        <fullName evidence="8">Radical SAM peptide maturase</fullName>
    </submittedName>
</protein>
<dbReference type="Pfam" id="PF04055">
    <property type="entry name" value="Radical_SAM"/>
    <property type="match status" value="1"/>
</dbReference>
<name>A0A5M4BCF1_9FLAO</name>
<dbReference type="NCBIfam" id="TIGR04148">
    <property type="entry name" value="GG_samocin_CFB"/>
    <property type="match status" value="1"/>
</dbReference>
<keyword evidence="9" id="KW-1185">Reference proteome</keyword>
<evidence type="ECO:0000256" key="1">
    <source>
        <dbReference type="ARBA" id="ARBA00001966"/>
    </source>
</evidence>
<dbReference type="SFLD" id="SFLDS00029">
    <property type="entry name" value="Radical_SAM"/>
    <property type="match status" value="1"/>
</dbReference>
<dbReference type="SFLD" id="SFLDG01067">
    <property type="entry name" value="SPASM/twitch_domain_containing"/>
    <property type="match status" value="1"/>
</dbReference>
<dbReference type="GO" id="GO:0016491">
    <property type="term" value="F:oxidoreductase activity"/>
    <property type="evidence" value="ECO:0007669"/>
    <property type="project" value="InterPro"/>
</dbReference>
<dbReference type="Proteomes" id="UP000398217">
    <property type="component" value="Unassembled WGS sequence"/>
</dbReference>
<dbReference type="SFLD" id="SFLDG01384">
    <property type="entry name" value="thioether_bond_formation_requi"/>
    <property type="match status" value="1"/>
</dbReference>
<evidence type="ECO:0000256" key="2">
    <source>
        <dbReference type="ARBA" id="ARBA00022485"/>
    </source>
</evidence>
<reference evidence="9" key="1">
    <citation type="journal article" date="2020" name="Int. J. Syst. Evol. Microbiol.">
        <title>Capnocytophaga felis sp. nov. isolated from the feline oral cavity.</title>
        <authorList>
            <person name="Suzuki M."/>
            <person name="Umeda K."/>
            <person name="Kimura M."/>
            <person name="Imaoka K."/>
            <person name="Morikawa S."/>
            <person name="Maeda K."/>
        </authorList>
    </citation>
    <scope>NUCLEOTIDE SEQUENCE [LARGE SCALE GENOMIC DNA]</scope>
    <source>
        <strain evidence="9">KC07070</strain>
    </source>
</reference>
<sequence length="486" mass="57454">MKEIVPFQLQSKNTYLFVNKIDFKYVMLTHPAITKYLSENELETSVPAQTPDEIYYKSKAQYLKSKLPQENHSFSGRIHPKQVEDFLSNTHQIVFEVTDACNLNCTYCGYGSLYGNYDERESKSLNMEDITSLFSFLDNLQQKRNKSFKDTIYISFYGGEPLMNMPFIKEVVSYIRSHKKDEHKYVFSMTTNGMLLHKYMDFLVENEFHILISLDGNEKNHSYRITKRGDNSFKYIIKNIDLLFDKYPTYFENFVEFNAVLHNRNSVKEIYDYIYTRYNKKPRIGELNNSGILPEKKEEFEKMYRNTSESLYSSENYTELEREMFTFAPSYHNACNFLHSYNIGVVKTYNDFFTKNQKINYIPTGTCMPFSKKIFVTVNGKILPCERIGHNYMLGILSKDGISIDFEEIAAKYNSYYDKLHRQCSKCYLLGNCYQCMLTIDDMDEKPICHGFMNRKNFARFLGTNMSFFESHPTDYYRIMEEVIVK</sequence>
<dbReference type="PROSITE" id="PS51918">
    <property type="entry name" value="RADICAL_SAM"/>
    <property type="match status" value="1"/>
</dbReference>
<evidence type="ECO:0000313" key="8">
    <source>
        <dbReference type="EMBL" id="GET47032.1"/>
    </source>
</evidence>
<feature type="domain" description="Radical SAM core" evidence="7">
    <location>
        <begin position="87"/>
        <end position="330"/>
    </location>
</feature>
<dbReference type="Gene3D" id="3.20.20.70">
    <property type="entry name" value="Aldolase class I"/>
    <property type="match status" value="1"/>
</dbReference>
<comment type="caution">
    <text evidence="8">The sequence shown here is derived from an EMBL/GenBank/DDBJ whole genome shotgun (WGS) entry which is preliminary data.</text>
</comment>
<dbReference type="GO" id="GO:0051539">
    <property type="term" value="F:4 iron, 4 sulfur cluster binding"/>
    <property type="evidence" value="ECO:0007669"/>
    <property type="project" value="UniProtKB-KW"/>
</dbReference>
<dbReference type="RefSeq" id="WP_227977437.1">
    <property type="nucleotide sequence ID" value="NZ_BLBC01000018.1"/>
</dbReference>